<keyword evidence="1" id="KW-1133">Transmembrane helix</keyword>
<proteinExistence type="predicted"/>
<dbReference type="EMBL" id="JAAEJV010000044">
    <property type="protein sequence ID" value="MBF5059835.1"/>
    <property type="molecule type" value="Genomic_DNA"/>
</dbReference>
<evidence type="ECO:0000313" key="3">
    <source>
        <dbReference type="Proteomes" id="UP001194714"/>
    </source>
</evidence>
<keyword evidence="1" id="KW-0472">Membrane</keyword>
<reference evidence="2 3" key="1">
    <citation type="submission" date="2020-01" db="EMBL/GenBank/DDBJ databases">
        <title>Draft genome sequence of Cand. Neptunochlamydia vexilliferae K9.</title>
        <authorList>
            <person name="Schulz F."/>
            <person name="Koestlbacher S."/>
            <person name="Wascher F."/>
            <person name="Pizzetti I."/>
            <person name="Horn M."/>
        </authorList>
    </citation>
    <scope>NUCLEOTIDE SEQUENCE [LARGE SCALE GENOMIC DNA]</scope>
    <source>
        <strain evidence="2 3">K9</strain>
    </source>
</reference>
<comment type="caution">
    <text evidence="2">The sequence shown here is derived from an EMBL/GenBank/DDBJ whole genome shotgun (WGS) entry which is preliminary data.</text>
</comment>
<accession>A0ABS0B0V7</accession>
<protein>
    <submittedName>
        <fullName evidence="2">Uncharacterized protein</fullName>
    </submittedName>
</protein>
<name>A0ABS0B0V7_9BACT</name>
<evidence type="ECO:0000313" key="2">
    <source>
        <dbReference type="EMBL" id="MBF5059835.1"/>
    </source>
</evidence>
<gene>
    <name evidence="2" type="ORF">NEPTK9_001354</name>
</gene>
<feature type="transmembrane region" description="Helical" evidence="1">
    <location>
        <begin position="32"/>
        <end position="50"/>
    </location>
</feature>
<keyword evidence="1" id="KW-0812">Transmembrane</keyword>
<evidence type="ECO:0000256" key="1">
    <source>
        <dbReference type="SAM" id="Phobius"/>
    </source>
</evidence>
<keyword evidence="3" id="KW-1185">Reference proteome</keyword>
<sequence>MKDTSGASPRRIFLTYTTDKCANFLPVKVNKAAKKILLLVLFIFIIKALAGENQN</sequence>
<dbReference type="Proteomes" id="UP001194714">
    <property type="component" value="Unassembled WGS sequence"/>
</dbReference>
<organism evidence="2 3">
    <name type="scientific">Candidatus Neptunichlamydia vexilliferae</name>
    <dbReference type="NCBI Taxonomy" id="1651774"/>
    <lineage>
        <taxon>Bacteria</taxon>
        <taxon>Pseudomonadati</taxon>
        <taxon>Chlamydiota</taxon>
        <taxon>Chlamydiia</taxon>
        <taxon>Parachlamydiales</taxon>
        <taxon>Simkaniaceae</taxon>
        <taxon>Candidatus Neptunichlamydia</taxon>
    </lineage>
</organism>